<accession>A0AAD8G7X5</accession>
<dbReference type="Proteomes" id="UP001230051">
    <property type="component" value="Unassembled WGS sequence"/>
</dbReference>
<dbReference type="EMBL" id="JAGXEW010000009">
    <property type="protein sequence ID" value="KAK1168154.1"/>
    <property type="molecule type" value="Genomic_DNA"/>
</dbReference>
<sequence length="199" mass="23702">MGDDFVEAFSNMNLQQNRRRRRRRGRRRERPNKLFILRGLAGSGKSHLAREIKNQFGSAEILSTDDYFINEDGEYIFRGYLGKDAHEWNRNRARSAMEEGLSPVIIDNTNIHLWEMEPYVSMALEYDYEVIFREPETSWKWNVNKLHRKTGNGVPKVTIQRMLDDFEEVSNIQDVLNSEMPRRYYPGEDYWSYNCRSGY</sequence>
<proteinExistence type="predicted"/>
<protein>
    <submittedName>
        <fullName evidence="1">NEDD4-binding protein 2-like 1</fullName>
    </submittedName>
</protein>
<gene>
    <name evidence="1" type="primary">N4bp2l1</name>
    <name evidence="1" type="ORF">AOXY_G11040</name>
</gene>
<comment type="caution">
    <text evidence="1">The sequence shown here is derived from an EMBL/GenBank/DDBJ whole genome shotgun (WGS) entry which is preliminary data.</text>
</comment>
<evidence type="ECO:0000313" key="2">
    <source>
        <dbReference type="Proteomes" id="UP001230051"/>
    </source>
</evidence>
<evidence type="ECO:0000313" key="1">
    <source>
        <dbReference type="EMBL" id="KAK1168154.1"/>
    </source>
</evidence>
<reference evidence="1" key="1">
    <citation type="submission" date="2022-02" db="EMBL/GenBank/DDBJ databases">
        <title>Atlantic sturgeon de novo genome assembly.</title>
        <authorList>
            <person name="Stock M."/>
            <person name="Klopp C."/>
            <person name="Guiguen Y."/>
            <person name="Cabau C."/>
            <person name="Parinello H."/>
            <person name="Santidrian Yebra-Pimentel E."/>
            <person name="Kuhl H."/>
            <person name="Dirks R.P."/>
            <person name="Guessner J."/>
            <person name="Wuertz S."/>
            <person name="Du K."/>
            <person name="Schartl M."/>
        </authorList>
    </citation>
    <scope>NUCLEOTIDE SEQUENCE</scope>
    <source>
        <strain evidence="1">STURGEONOMICS-FGT-2020</strain>
        <tissue evidence="1">Whole blood</tissue>
    </source>
</reference>
<dbReference type="InterPro" id="IPR026302">
    <property type="entry name" value="NEDD4-bd_p2"/>
</dbReference>
<dbReference type="PANTHER" id="PTHR13308">
    <property type="entry name" value="NEDD4-BINDING PROTEIN 2-LIKE 1"/>
    <property type="match status" value="1"/>
</dbReference>
<dbReference type="InterPro" id="IPR027417">
    <property type="entry name" value="P-loop_NTPase"/>
</dbReference>
<dbReference type="AlphaFoldDB" id="A0AAD8G7X5"/>
<dbReference type="Gene3D" id="3.40.50.300">
    <property type="entry name" value="P-loop containing nucleotide triphosphate hydrolases"/>
    <property type="match status" value="1"/>
</dbReference>
<organism evidence="1 2">
    <name type="scientific">Acipenser oxyrinchus oxyrinchus</name>
    <dbReference type="NCBI Taxonomy" id="40147"/>
    <lineage>
        <taxon>Eukaryota</taxon>
        <taxon>Metazoa</taxon>
        <taxon>Chordata</taxon>
        <taxon>Craniata</taxon>
        <taxon>Vertebrata</taxon>
        <taxon>Euteleostomi</taxon>
        <taxon>Actinopterygii</taxon>
        <taxon>Chondrostei</taxon>
        <taxon>Acipenseriformes</taxon>
        <taxon>Acipenseridae</taxon>
        <taxon>Acipenser</taxon>
    </lineage>
</organism>
<dbReference type="SUPFAM" id="SSF52540">
    <property type="entry name" value="P-loop containing nucleoside triphosphate hydrolases"/>
    <property type="match status" value="1"/>
</dbReference>
<dbReference type="PANTHER" id="PTHR13308:SF5">
    <property type="entry name" value="NEDD4-BINDING PROTEIN 2-LIKE 1"/>
    <property type="match status" value="1"/>
</dbReference>
<name>A0AAD8G7X5_ACIOX</name>
<dbReference type="Pfam" id="PF13671">
    <property type="entry name" value="AAA_33"/>
    <property type="match status" value="1"/>
</dbReference>
<keyword evidence="2" id="KW-1185">Reference proteome</keyword>